<reference evidence="1 2" key="2">
    <citation type="journal article" date="2010" name="Stand. Genomic Sci.">
        <title>Complete genome sequence of Chitinophaga pinensis type strain (UQM 2034).</title>
        <authorList>
            <person name="Glavina Del Rio T."/>
            <person name="Abt B."/>
            <person name="Spring S."/>
            <person name="Lapidus A."/>
            <person name="Nolan M."/>
            <person name="Tice H."/>
            <person name="Copeland A."/>
            <person name="Cheng J.F."/>
            <person name="Chen F."/>
            <person name="Bruce D."/>
            <person name="Goodwin L."/>
            <person name="Pitluck S."/>
            <person name="Ivanova N."/>
            <person name="Mavromatis K."/>
            <person name="Mikhailova N."/>
            <person name="Pati A."/>
            <person name="Chen A."/>
            <person name="Palaniappan K."/>
            <person name="Land M."/>
            <person name="Hauser L."/>
            <person name="Chang Y.J."/>
            <person name="Jeffries C.D."/>
            <person name="Chain P."/>
            <person name="Saunders E."/>
            <person name="Detter J.C."/>
            <person name="Brettin T."/>
            <person name="Rohde M."/>
            <person name="Goker M."/>
            <person name="Bristow J."/>
            <person name="Eisen J.A."/>
            <person name="Markowitz V."/>
            <person name="Hugenholtz P."/>
            <person name="Kyrpides N.C."/>
            <person name="Klenk H.P."/>
            <person name="Lucas S."/>
        </authorList>
    </citation>
    <scope>NUCLEOTIDE SEQUENCE [LARGE SCALE GENOMIC DNA]</scope>
    <source>
        <strain evidence="2">ATCC 43595 / DSM 2588 / LMG 13176 / NBRC 15968 / NCIMB 11800 / UQM 2034</strain>
    </source>
</reference>
<organism evidence="1 2">
    <name type="scientific">Chitinophaga pinensis (strain ATCC 43595 / DSM 2588 / LMG 13176 / NBRC 15968 / NCIMB 11800 / UQM 2034)</name>
    <dbReference type="NCBI Taxonomy" id="485918"/>
    <lineage>
        <taxon>Bacteria</taxon>
        <taxon>Pseudomonadati</taxon>
        <taxon>Bacteroidota</taxon>
        <taxon>Chitinophagia</taxon>
        <taxon>Chitinophagales</taxon>
        <taxon>Chitinophagaceae</taxon>
        <taxon>Chitinophaga</taxon>
    </lineage>
</organism>
<gene>
    <name evidence="1" type="ordered locus">Cpin_2751</name>
</gene>
<evidence type="ECO:0000313" key="2">
    <source>
        <dbReference type="Proteomes" id="UP000002215"/>
    </source>
</evidence>
<name>A0A979GW02_CHIPD</name>
<dbReference type="Proteomes" id="UP000002215">
    <property type="component" value="Chromosome"/>
</dbReference>
<dbReference type="KEGG" id="cpi:Cpin_2751"/>
<protein>
    <submittedName>
        <fullName evidence="1">Uncharacterized protein</fullName>
    </submittedName>
</protein>
<dbReference type="EMBL" id="CP001699">
    <property type="protein sequence ID" value="ACU60230.1"/>
    <property type="molecule type" value="Genomic_DNA"/>
</dbReference>
<sequence>MPVVTGVAIFLTFFGPALWDKYGPAAGRYGVKYNEERKRLGILPLPEDWTTPNRSERKAWFPPEGQKKDSVYRSMKIVNVEEDEIIGELDNIVRKVEGGHEGVTIYYFYDSTHHWKYEFFAPDQPHHTIITAVQADSILHAWNFTGYRIKK</sequence>
<evidence type="ECO:0000313" key="1">
    <source>
        <dbReference type="EMBL" id="ACU60230.1"/>
    </source>
</evidence>
<reference evidence="2" key="1">
    <citation type="submission" date="2009-08" db="EMBL/GenBank/DDBJ databases">
        <title>The complete genome of Chitinophaga pinensis DSM 2588.</title>
        <authorList>
            <consortium name="US DOE Joint Genome Institute (JGI-PGF)"/>
            <person name="Lucas S."/>
            <person name="Copeland A."/>
            <person name="Lapidus A."/>
            <person name="Glavina del Rio T."/>
            <person name="Dalin E."/>
            <person name="Tice H."/>
            <person name="Bruce D."/>
            <person name="Goodwin L."/>
            <person name="Pitluck S."/>
            <person name="Kyrpides N."/>
            <person name="Mavromatis K."/>
            <person name="Ivanova N."/>
            <person name="Mikhailova N."/>
            <person name="Sims D."/>
            <person name="Meinche L."/>
            <person name="Brettin T."/>
            <person name="Detter J.C."/>
            <person name="Han C."/>
            <person name="Larimer F."/>
            <person name="Land M."/>
            <person name="Hauser L."/>
            <person name="Markowitz V."/>
            <person name="Cheng J.-F."/>
            <person name="Hugenholtz P."/>
            <person name="Woyke T."/>
            <person name="Wu D."/>
            <person name="Spring S."/>
            <person name="Klenk H.-P."/>
            <person name="Eisen J.A."/>
        </authorList>
    </citation>
    <scope>NUCLEOTIDE SEQUENCE [LARGE SCALE GENOMIC DNA]</scope>
    <source>
        <strain evidence="2">ATCC 43595 / DSM 2588 / LMG 13176 / NBRC 15968 / NCIMB 11800 / UQM 2034</strain>
    </source>
</reference>
<dbReference type="AlphaFoldDB" id="A0A979GW02"/>
<proteinExistence type="predicted"/>
<accession>A0A979GW02</accession>